<dbReference type="EMBL" id="CP051680">
    <property type="protein sequence ID" value="QJD84674.1"/>
    <property type="molecule type" value="Genomic_DNA"/>
</dbReference>
<dbReference type="PROSITE" id="PS51272">
    <property type="entry name" value="SLH"/>
    <property type="match status" value="1"/>
</dbReference>
<name>A0A7Z2VKQ6_9BACL</name>
<sequence>MRIGDVDYHFLGNIDGNGYTITGLTSNRPGDAVTVSIPTGATDKELKLTITKLLDTQSLVTNKQVLATSIYEILKNFPENFGKPVTLTFVFDPASVKKDQRPAIFYYDEVKKVWVEVKGGKINGNRISVDVDHFTKFAVIVVDPTVVVPEPEQPKEPTGIDAEVKFGDIAGHWGTRAEMAAMIANALRQPIEANAVTGFADDKDIRAWAKGSVAIVKQAGIIQGKSGPQDNATRAEAVTVLMKMLALQSK</sequence>
<accession>A0A7Z2VKQ6</accession>
<dbReference type="RefSeq" id="WP_169280955.1">
    <property type="nucleotide sequence ID" value="NZ_CP051680.1"/>
</dbReference>
<dbReference type="Pfam" id="PF00395">
    <property type="entry name" value="SLH"/>
    <property type="match status" value="1"/>
</dbReference>
<dbReference type="Gene3D" id="2.60.220.30">
    <property type="match status" value="1"/>
</dbReference>
<reference evidence="2 3" key="1">
    <citation type="submission" date="2020-04" db="EMBL/GenBank/DDBJ databases">
        <title>Genome sequencing of novel species.</title>
        <authorList>
            <person name="Heo J."/>
            <person name="Kim S.-J."/>
            <person name="Kim J.-S."/>
            <person name="Hong S.-B."/>
            <person name="Kwon S.-W."/>
        </authorList>
    </citation>
    <scope>NUCLEOTIDE SEQUENCE [LARGE SCALE GENOMIC DNA]</scope>
    <source>
        <strain evidence="2 3">MFER-1</strain>
    </source>
</reference>
<evidence type="ECO:0000313" key="2">
    <source>
        <dbReference type="EMBL" id="QJD84674.1"/>
    </source>
</evidence>
<protein>
    <submittedName>
        <fullName evidence="2">S-layer homology domain-containing protein</fullName>
    </submittedName>
</protein>
<dbReference type="AlphaFoldDB" id="A0A7Z2VKQ6"/>
<dbReference type="Proteomes" id="UP000502248">
    <property type="component" value="Chromosome"/>
</dbReference>
<keyword evidence="3" id="KW-1185">Reference proteome</keyword>
<dbReference type="InterPro" id="IPR001119">
    <property type="entry name" value="SLH_dom"/>
</dbReference>
<evidence type="ECO:0000259" key="1">
    <source>
        <dbReference type="PROSITE" id="PS51272"/>
    </source>
</evidence>
<feature type="domain" description="SLH" evidence="1">
    <location>
        <begin position="196"/>
        <end position="250"/>
    </location>
</feature>
<evidence type="ECO:0000313" key="3">
    <source>
        <dbReference type="Proteomes" id="UP000502248"/>
    </source>
</evidence>
<organism evidence="2 3">
    <name type="scientific">Cohnella herbarum</name>
    <dbReference type="NCBI Taxonomy" id="2728023"/>
    <lineage>
        <taxon>Bacteria</taxon>
        <taxon>Bacillati</taxon>
        <taxon>Bacillota</taxon>
        <taxon>Bacilli</taxon>
        <taxon>Bacillales</taxon>
        <taxon>Paenibacillaceae</taxon>
        <taxon>Cohnella</taxon>
    </lineage>
</organism>
<gene>
    <name evidence="2" type="ORF">HH215_16780</name>
</gene>
<dbReference type="KEGG" id="cheb:HH215_16780"/>
<proteinExistence type="predicted"/>